<comment type="caution">
    <text evidence="1">The sequence shown here is derived from an EMBL/GenBank/DDBJ whole genome shotgun (WGS) entry which is preliminary data.</text>
</comment>
<proteinExistence type="predicted"/>
<sequence>MDMSDIQVETGYLRGYAGQLDANANHALGKLSGYCSTHCKNYSGLTSVLYPTRWPAGWYADMLLDVNRVAGNGLGNDARSLREAAGNYDRADNDAAERVWAVADIPGKYREKDVTVTRSGFSGGANLDLAPPPDRKDAQSAKESVYELLGSINDIVKHFTGIDLLGMTLPVVLGEWGALRRIGHAWDELEHAYLRLANDLRDGMNTLSGHWNSGGPSGKGGASRAFDYRIREGWIPAFEALGQACDLAQQVFETIAKQYELVVSQLLLGLNFYVQRIRKAFNGLVTSVNKAKFIKNLVLLVSSVKQLIEDAIRILELYIESFKQMFEGLAAAIVYVRNFIRGDFDQLAIQQGSPIPRVQPS</sequence>
<keyword evidence="2" id="KW-1185">Reference proteome</keyword>
<reference evidence="2" key="1">
    <citation type="journal article" date="2019" name="Int. J. Syst. Evol. Microbiol.">
        <title>The Global Catalogue of Microorganisms (GCM) 10K type strain sequencing project: providing services to taxonomists for standard genome sequencing and annotation.</title>
        <authorList>
            <consortium name="The Broad Institute Genomics Platform"/>
            <consortium name="The Broad Institute Genome Sequencing Center for Infectious Disease"/>
            <person name="Wu L."/>
            <person name="Ma J."/>
        </authorList>
    </citation>
    <scope>NUCLEOTIDE SEQUENCE [LARGE SCALE GENOMIC DNA]</scope>
    <source>
        <strain evidence="2">JCM 6833</strain>
    </source>
</reference>
<evidence type="ECO:0000313" key="2">
    <source>
        <dbReference type="Proteomes" id="UP001501509"/>
    </source>
</evidence>
<gene>
    <name evidence="1" type="ORF">GCM10010411_23860</name>
</gene>
<name>A0ABP6BXK3_9ACTN</name>
<evidence type="ECO:0000313" key="1">
    <source>
        <dbReference type="EMBL" id="GAA2590166.1"/>
    </source>
</evidence>
<dbReference type="EMBL" id="BAAATD010000002">
    <property type="protein sequence ID" value="GAA2590166.1"/>
    <property type="molecule type" value="Genomic_DNA"/>
</dbReference>
<dbReference type="Proteomes" id="UP001501509">
    <property type="component" value="Unassembled WGS sequence"/>
</dbReference>
<protein>
    <submittedName>
        <fullName evidence="1">Uncharacterized protein</fullName>
    </submittedName>
</protein>
<accession>A0ABP6BXK3</accession>
<organism evidence="1 2">
    <name type="scientific">Actinomadura fulvescens</name>
    <dbReference type="NCBI Taxonomy" id="46160"/>
    <lineage>
        <taxon>Bacteria</taxon>
        <taxon>Bacillati</taxon>
        <taxon>Actinomycetota</taxon>
        <taxon>Actinomycetes</taxon>
        <taxon>Streptosporangiales</taxon>
        <taxon>Thermomonosporaceae</taxon>
        <taxon>Actinomadura</taxon>
    </lineage>
</organism>